<dbReference type="eggNOG" id="COG0822">
    <property type="taxonomic scope" value="Bacteria"/>
</dbReference>
<sequence>MAGKPVANQPASKLYTPNLLALATQLADYPLDKEFSHKAQVRSRTCGSTMEIGVDLDAAGCVARLGMQVSACAVGQSSAAIMAAGATGRSVEEIAAVNDALSAWLLADSEDETGLPDWPGLDALKPAREHKGRHGALLLAWDTITRALSTEAGTR</sequence>
<evidence type="ECO:0000313" key="1">
    <source>
        <dbReference type="EMBL" id="KEO91433.1"/>
    </source>
</evidence>
<accession>A0A074MHU0</accession>
<protein>
    <submittedName>
        <fullName evidence="1">Fe-S cluster protein</fullName>
    </submittedName>
</protein>
<proteinExistence type="predicted"/>
<dbReference type="STRING" id="1044.EH31_01850"/>
<name>A0A074MHU0_ERYLO</name>
<reference evidence="1 2" key="1">
    <citation type="submission" date="2014-04" db="EMBL/GenBank/DDBJ databases">
        <title>A comprehensive comparison of genomes of Erythrobacter spp. strains.</title>
        <authorList>
            <person name="Zheng Q."/>
        </authorList>
    </citation>
    <scope>NUCLEOTIDE SEQUENCE [LARGE SCALE GENOMIC DNA]</scope>
    <source>
        <strain evidence="1 2">DSM 6997</strain>
    </source>
</reference>
<dbReference type="Proteomes" id="UP000027647">
    <property type="component" value="Unassembled WGS sequence"/>
</dbReference>
<evidence type="ECO:0000313" key="2">
    <source>
        <dbReference type="Proteomes" id="UP000027647"/>
    </source>
</evidence>
<dbReference type="Gene3D" id="3.90.1010.10">
    <property type="match status" value="1"/>
</dbReference>
<keyword evidence="2" id="KW-1185">Reference proteome</keyword>
<organism evidence="1 2">
    <name type="scientific">Erythrobacter longus</name>
    <dbReference type="NCBI Taxonomy" id="1044"/>
    <lineage>
        <taxon>Bacteria</taxon>
        <taxon>Pseudomonadati</taxon>
        <taxon>Pseudomonadota</taxon>
        <taxon>Alphaproteobacteria</taxon>
        <taxon>Sphingomonadales</taxon>
        <taxon>Erythrobacteraceae</taxon>
        <taxon>Erythrobacter/Porphyrobacter group</taxon>
        <taxon>Erythrobacter</taxon>
    </lineage>
</organism>
<gene>
    <name evidence="1" type="ORF">EH31_01850</name>
</gene>
<comment type="caution">
    <text evidence="1">The sequence shown here is derived from an EMBL/GenBank/DDBJ whole genome shotgun (WGS) entry which is preliminary data.</text>
</comment>
<dbReference type="AlphaFoldDB" id="A0A074MHU0"/>
<dbReference type="SUPFAM" id="SSF82649">
    <property type="entry name" value="SufE/NifU"/>
    <property type="match status" value="1"/>
</dbReference>
<dbReference type="EMBL" id="JMIW01000001">
    <property type="protein sequence ID" value="KEO91433.1"/>
    <property type="molecule type" value="Genomic_DNA"/>
</dbReference>